<evidence type="ECO:0000256" key="1">
    <source>
        <dbReference type="ARBA" id="ARBA00005968"/>
    </source>
</evidence>
<feature type="domain" description="Transglutaminase-like" evidence="2">
    <location>
        <begin position="355"/>
        <end position="448"/>
    </location>
</feature>
<dbReference type="EMBL" id="CAUEEQ010028817">
    <property type="protein sequence ID" value="CAJ0948687.1"/>
    <property type="molecule type" value="Genomic_DNA"/>
</dbReference>
<dbReference type="InterPro" id="IPR008958">
    <property type="entry name" value="Transglutaminase_C"/>
</dbReference>
<protein>
    <recommendedName>
        <fullName evidence="2">Transglutaminase-like domain-containing protein</fullName>
    </recommendedName>
</protein>
<dbReference type="SUPFAM" id="SSF49309">
    <property type="entry name" value="Transglutaminase, two C-terminal domains"/>
    <property type="match status" value="2"/>
</dbReference>
<organism evidence="3 4">
    <name type="scientific">Ranitomeya imitator</name>
    <name type="common">mimic poison frog</name>
    <dbReference type="NCBI Taxonomy" id="111125"/>
    <lineage>
        <taxon>Eukaryota</taxon>
        <taxon>Metazoa</taxon>
        <taxon>Chordata</taxon>
        <taxon>Craniata</taxon>
        <taxon>Vertebrata</taxon>
        <taxon>Euteleostomi</taxon>
        <taxon>Amphibia</taxon>
        <taxon>Batrachia</taxon>
        <taxon>Anura</taxon>
        <taxon>Neobatrachia</taxon>
        <taxon>Hyloidea</taxon>
        <taxon>Dendrobatidae</taxon>
        <taxon>Dendrobatinae</taxon>
        <taxon>Ranitomeya</taxon>
    </lineage>
</organism>
<proteinExistence type="inferred from homology"/>
<keyword evidence="4" id="KW-1185">Reference proteome</keyword>
<accession>A0ABN9LTT4</accession>
<dbReference type="Gene3D" id="2.60.40.10">
    <property type="entry name" value="Immunoglobulins"/>
    <property type="match status" value="3"/>
</dbReference>
<dbReference type="Pfam" id="PF00927">
    <property type="entry name" value="Transglut_C"/>
    <property type="match status" value="2"/>
</dbReference>
<dbReference type="InterPro" id="IPR050779">
    <property type="entry name" value="Transglutaminase"/>
</dbReference>
<dbReference type="SMART" id="SM00460">
    <property type="entry name" value="TGc"/>
    <property type="match status" value="1"/>
</dbReference>
<name>A0ABN9LTT4_9NEOB</name>
<gene>
    <name evidence="3" type="ORF">RIMI_LOCUS12252045</name>
</gene>
<dbReference type="PROSITE" id="PS00547">
    <property type="entry name" value="TRANSGLUTAMINASES"/>
    <property type="match status" value="1"/>
</dbReference>
<feature type="non-terminal residue" evidence="3">
    <location>
        <position position="791"/>
    </location>
</feature>
<sequence>MSMLPILFVPFIWLILVVLGALREFARKRSKTLRTSLRWESISGEKMRISSRHYDRGGEHIPEDVIHKVLENGWGITEPKGHHQIFIVPIPGLQLTKVDFQQSTNALAHRTNDYDTTELVVRRGQAFKCIFTFSRSIQSGDAFTITVETGSRASESRNTRAVMPVSSSGSGTSWSAVRGSTSTNTLTLTINPPVTAVVGRYTAYLQITSGGRTSSAKLGTFVLLFNPWAPDDEVYMNSDTERAEYVLNDVGMYWFGNANNFYSRRWIYGQFESDILNICLALLDKSSFYATDTAADVSRRNDPLHVGRVMSAMVNTNDYDNGVIVGNWSGNYSGGVSPTVWNGSVAILRQWMQSGKSVNFGQCWVFAGVLCTVLRCLGIPARLIINFESAHDTDRNLVIDNYYDADGRRNSSRTMDSVWNFHAWNECWSARKDIGSFYNGWQILDATPQEQSGGVFRLGPCSLKAVKEGDVNLNYDTPFVFAEVNADTEHFNVDINGRTTMVYSEPEGVGQFISTKAVGSFTRLDVTNDYKYPEGSVKEREVFQKAKDKLRPPAAARFSMMAAGMSSRDAIPEEEAVQPEFSGTFKNGETQVGEDLKMELTLKSTTSATRTVKVNMTATAIIYNRTPVKEILVESQSVTLGANAEKSVLFKMTYPQYVNAITPDNMIQVGAVCEDEMGGKLLVEKVVTLKNPPLLFRVNEQAKLKKRSTVDIIFANPIQENVDDSVLTVEGCGLMKEPLVVKVPLLKQNQRVTIEFEINPYRIGEKSLCADFSSKKFPSVKAFQSVVVAQS</sequence>
<dbReference type="InterPro" id="IPR001102">
    <property type="entry name" value="Transglutaminase_N"/>
</dbReference>
<dbReference type="SUPFAM" id="SSF54001">
    <property type="entry name" value="Cysteine proteinases"/>
    <property type="match status" value="1"/>
</dbReference>
<dbReference type="Proteomes" id="UP001176940">
    <property type="component" value="Unassembled WGS sequence"/>
</dbReference>
<evidence type="ECO:0000313" key="3">
    <source>
        <dbReference type="EMBL" id="CAJ0948687.1"/>
    </source>
</evidence>
<reference evidence="3" key="1">
    <citation type="submission" date="2023-07" db="EMBL/GenBank/DDBJ databases">
        <authorList>
            <person name="Stuckert A."/>
        </authorList>
    </citation>
    <scope>NUCLEOTIDE SEQUENCE</scope>
</reference>
<dbReference type="InterPro" id="IPR002931">
    <property type="entry name" value="Transglutaminase-like"/>
</dbReference>
<dbReference type="PANTHER" id="PTHR11590">
    <property type="entry name" value="PROTEIN-GLUTAMINE GAMMA-GLUTAMYLTRANSFERASE"/>
    <property type="match status" value="1"/>
</dbReference>
<dbReference type="InterPro" id="IPR036985">
    <property type="entry name" value="Transglutaminase-like_sf"/>
</dbReference>
<dbReference type="InterPro" id="IPR013783">
    <property type="entry name" value="Ig-like_fold"/>
</dbReference>
<dbReference type="PANTHER" id="PTHR11590:SF36">
    <property type="entry name" value="PROTEIN-GLUTAMINE GAMMA-GLUTAMYLTRANSFERASE E"/>
    <property type="match status" value="1"/>
</dbReference>
<dbReference type="InterPro" id="IPR036238">
    <property type="entry name" value="Transglutaminase_C_sf"/>
</dbReference>
<evidence type="ECO:0000259" key="2">
    <source>
        <dbReference type="SMART" id="SM00460"/>
    </source>
</evidence>
<dbReference type="Pfam" id="PF00868">
    <property type="entry name" value="Transglut_N"/>
    <property type="match status" value="1"/>
</dbReference>
<dbReference type="Pfam" id="PF01841">
    <property type="entry name" value="Transglut_core"/>
    <property type="match status" value="1"/>
</dbReference>
<dbReference type="InterPro" id="IPR023608">
    <property type="entry name" value="Transglutaminase_animal"/>
</dbReference>
<comment type="caution">
    <text evidence="3">The sequence shown here is derived from an EMBL/GenBank/DDBJ whole genome shotgun (WGS) entry which is preliminary data.</text>
</comment>
<dbReference type="Gene3D" id="3.90.260.10">
    <property type="entry name" value="Transglutaminase-like"/>
    <property type="match status" value="1"/>
</dbReference>
<comment type="similarity">
    <text evidence="1">Belongs to the transglutaminase superfamily. Transglutaminase family.</text>
</comment>
<dbReference type="InterPro" id="IPR038765">
    <property type="entry name" value="Papain-like_cys_pep_sf"/>
</dbReference>
<dbReference type="PIRSF" id="PIRSF000459">
    <property type="entry name" value="TGM_EBP42"/>
    <property type="match status" value="1"/>
</dbReference>
<evidence type="ECO:0000313" key="4">
    <source>
        <dbReference type="Proteomes" id="UP001176940"/>
    </source>
</evidence>
<dbReference type="InterPro" id="IPR014756">
    <property type="entry name" value="Ig_E-set"/>
</dbReference>
<dbReference type="InterPro" id="IPR013808">
    <property type="entry name" value="Transglutaminase_AS"/>
</dbReference>
<dbReference type="SUPFAM" id="SSF81296">
    <property type="entry name" value="E set domains"/>
    <property type="match status" value="1"/>
</dbReference>